<name>A0AAW9YV72_9STAP</name>
<reference evidence="2" key="1">
    <citation type="submission" date="2019-11" db="EMBL/GenBank/DDBJ databases">
        <title>Whole genome comparisons of Staphylococcus agnetis isolates from cattle and chickens.</title>
        <authorList>
            <person name="Rhoads D."/>
            <person name="Shwani A."/>
            <person name="Adkins P."/>
            <person name="Calcutt M."/>
            <person name="Middleton J."/>
        </authorList>
    </citation>
    <scope>NUCLEOTIDE SEQUENCE</scope>
    <source>
        <strain evidence="2">1387</strain>
    </source>
</reference>
<dbReference type="EMBL" id="WMFL01000081">
    <property type="protein sequence ID" value="NJI03104.1"/>
    <property type="molecule type" value="Genomic_DNA"/>
</dbReference>
<dbReference type="AlphaFoldDB" id="A0AAW9YV72"/>
<keyword evidence="1" id="KW-0472">Membrane</keyword>
<organism evidence="2 3">
    <name type="scientific">Staphylococcus agnetis</name>
    <dbReference type="NCBI Taxonomy" id="985762"/>
    <lineage>
        <taxon>Bacteria</taxon>
        <taxon>Bacillati</taxon>
        <taxon>Bacillota</taxon>
        <taxon>Bacilli</taxon>
        <taxon>Bacillales</taxon>
        <taxon>Staphylococcaceae</taxon>
        <taxon>Staphylococcus</taxon>
    </lineage>
</organism>
<keyword evidence="1" id="KW-1133">Transmembrane helix</keyword>
<dbReference type="Proteomes" id="UP000646308">
    <property type="component" value="Unassembled WGS sequence"/>
</dbReference>
<evidence type="ECO:0000313" key="2">
    <source>
        <dbReference type="EMBL" id="NJI03104.1"/>
    </source>
</evidence>
<gene>
    <name evidence="2" type="ORF">GLV84_09720</name>
</gene>
<dbReference type="RefSeq" id="WP_165805155.1">
    <property type="nucleotide sequence ID" value="NZ_WMFL01000081.1"/>
</dbReference>
<evidence type="ECO:0000313" key="3">
    <source>
        <dbReference type="Proteomes" id="UP000646308"/>
    </source>
</evidence>
<proteinExistence type="predicted"/>
<comment type="caution">
    <text evidence="2">The sequence shown here is derived from an EMBL/GenBank/DDBJ whole genome shotgun (WGS) entry which is preliminary data.</text>
</comment>
<keyword evidence="1" id="KW-0812">Transmembrane</keyword>
<accession>A0AAW9YV72</accession>
<evidence type="ECO:0000256" key="1">
    <source>
        <dbReference type="SAM" id="Phobius"/>
    </source>
</evidence>
<sequence>MEFFQSTLFSNIVALLALATALYSIYYTRSQNKYSFSISDVYIENFDEFIEINLVVANDSPKTHTLENLLFLDENKNEIKCIDLPPPKPLYSSLEIMGFDYLDDSISSSVSSGKLKKPEVMLPYKHLEFSYNLVTMPKYIKVVSNKRINKIYKYVLISTDAYQHD</sequence>
<feature type="transmembrane region" description="Helical" evidence="1">
    <location>
        <begin position="6"/>
        <end position="26"/>
    </location>
</feature>
<protein>
    <submittedName>
        <fullName evidence="2">Uncharacterized protein</fullName>
    </submittedName>
</protein>